<dbReference type="GeneID" id="62499304"/>
<dbReference type="EMBL" id="LQYN01000003">
    <property type="protein sequence ID" value="KYD11665.1"/>
    <property type="molecule type" value="Genomic_DNA"/>
</dbReference>
<organism evidence="1 3">
    <name type="scientific">Heyndrickxia sporothermodurans</name>
    <dbReference type="NCBI Taxonomy" id="46224"/>
    <lineage>
        <taxon>Bacteria</taxon>
        <taxon>Bacillati</taxon>
        <taxon>Bacillota</taxon>
        <taxon>Bacilli</taxon>
        <taxon>Bacillales</taxon>
        <taxon>Bacillaceae</taxon>
        <taxon>Heyndrickxia</taxon>
    </lineage>
</organism>
<dbReference type="CDD" id="cd01983">
    <property type="entry name" value="SIMIBI"/>
    <property type="match status" value="1"/>
</dbReference>
<dbReference type="PANTHER" id="PTHR37816:SF3">
    <property type="entry name" value="MODULATES DNA TOPOLOGY"/>
    <property type="match status" value="1"/>
</dbReference>
<dbReference type="AlphaFoldDB" id="A0A150LHE3"/>
<reference evidence="1 3" key="1">
    <citation type="submission" date="2016-01" db="EMBL/GenBank/DDBJ databases">
        <title>Genome Sequences of Twelve Sporeforming Bacillus Species Isolated from Foods.</title>
        <authorList>
            <person name="Berendsen E.M."/>
            <person name="Wells-Bennik M.H."/>
            <person name="Krawcyk A.O."/>
            <person name="De Jong A."/>
            <person name="Holsappel S."/>
            <person name="Eijlander R.T."/>
            <person name="Kuipers O.P."/>
        </authorList>
    </citation>
    <scope>NUCLEOTIDE SEQUENCE [LARGE SCALE GENOMIC DNA]</scope>
    <source>
        <strain evidence="1 3">B4102</strain>
    </source>
</reference>
<keyword evidence="3" id="KW-1185">Reference proteome</keyword>
<proteinExistence type="predicted"/>
<dbReference type="PANTHER" id="PTHR37816">
    <property type="entry name" value="YALI0E33011P"/>
    <property type="match status" value="1"/>
</dbReference>
<dbReference type="InterPro" id="IPR027417">
    <property type="entry name" value="P-loop_NTPase"/>
</dbReference>
<sequence>MKRIMIMGVSAGVGKSTFARKLGDILQIDVYHLDAHYWKPGWVEATVDEFRGAQEEVVKKEQWIIEGNYTGTYDIRASRADTIIYLELPLSVCLFRVIKRFLMNIGRTRPDMGKGCKEKIDYQFIKFIISTYYPRKNKMADRFNAFQSSAAERKVIMLKNKRAINDYLHETRLKYSSKKEIFPEKFIE</sequence>
<dbReference type="PATRIC" id="fig|46224.3.peg.1913"/>
<dbReference type="OrthoDB" id="1201990at2"/>
<protein>
    <submittedName>
        <fullName evidence="2">Topology modulation protein</fullName>
    </submittedName>
</protein>
<dbReference type="Proteomes" id="UP000075666">
    <property type="component" value="Unassembled WGS sequence"/>
</dbReference>
<accession>A0A150LHE3</accession>
<evidence type="ECO:0000313" key="4">
    <source>
        <dbReference type="Proteomes" id="UP000595512"/>
    </source>
</evidence>
<dbReference type="InterPro" id="IPR052922">
    <property type="entry name" value="Cytidylate_Kinase-2"/>
</dbReference>
<gene>
    <name evidence="1" type="ORF">B4102_2105</name>
    <name evidence="2" type="ORF">JGZ69_09210</name>
</gene>
<dbReference type="SUPFAM" id="SSF52540">
    <property type="entry name" value="P-loop containing nucleoside triphosphate hydrolases"/>
    <property type="match status" value="1"/>
</dbReference>
<evidence type="ECO:0000313" key="3">
    <source>
        <dbReference type="Proteomes" id="UP000075666"/>
    </source>
</evidence>
<reference evidence="2 4" key="2">
    <citation type="submission" date="2020-12" db="EMBL/GenBank/DDBJ databases">
        <title>Taxonomic evaluation of the Bacillus sporothermodurans group of bacteria based on whole genome sequences.</title>
        <authorList>
            <person name="Fiedler G."/>
            <person name="Herbstmann A.-D."/>
            <person name="Doll E."/>
            <person name="Wenning M."/>
            <person name="Brinks E."/>
            <person name="Kabisch J."/>
            <person name="Breitenwieser F."/>
            <person name="Lappann M."/>
            <person name="Boehnlein C."/>
            <person name="Franz C."/>
        </authorList>
    </citation>
    <scope>NUCLEOTIDE SEQUENCE [LARGE SCALE GENOMIC DNA]</scope>
    <source>
        <strain evidence="2 4">DSM 10599</strain>
    </source>
</reference>
<dbReference type="Proteomes" id="UP000595512">
    <property type="component" value="Chromosome"/>
</dbReference>
<dbReference type="STRING" id="46224.B4102_2105"/>
<dbReference type="RefSeq" id="WP_066225817.1">
    <property type="nucleotide sequence ID" value="NZ_CP066701.1"/>
</dbReference>
<dbReference type="KEGG" id="hspo:JGZ69_09210"/>
<evidence type="ECO:0000313" key="1">
    <source>
        <dbReference type="EMBL" id="KYD11665.1"/>
    </source>
</evidence>
<name>A0A150LHE3_9BACI</name>
<dbReference type="Gene3D" id="3.40.50.300">
    <property type="entry name" value="P-loop containing nucleotide triphosphate hydrolases"/>
    <property type="match status" value="1"/>
</dbReference>
<dbReference type="EMBL" id="CP066701">
    <property type="protein sequence ID" value="QQX26929.1"/>
    <property type="molecule type" value="Genomic_DNA"/>
</dbReference>
<evidence type="ECO:0000313" key="2">
    <source>
        <dbReference type="EMBL" id="QQX26929.1"/>
    </source>
</evidence>